<comment type="caution">
    <text evidence="3">The sequence shown here is derived from an EMBL/GenBank/DDBJ whole genome shotgun (WGS) entry which is preliminary data.</text>
</comment>
<feature type="domain" description="ATPase AAA-type core" evidence="2">
    <location>
        <begin position="23"/>
        <end position="296"/>
    </location>
</feature>
<dbReference type="InterPro" id="IPR003959">
    <property type="entry name" value="ATPase_AAA_core"/>
</dbReference>
<dbReference type="Gene3D" id="3.40.50.300">
    <property type="entry name" value="P-loop containing nucleotide triphosphate hydrolases"/>
    <property type="match status" value="2"/>
</dbReference>
<dbReference type="PANTHER" id="PTHR43581:SF2">
    <property type="entry name" value="EXCINUCLEASE ATPASE SUBUNIT"/>
    <property type="match status" value="1"/>
</dbReference>
<protein>
    <recommendedName>
        <fullName evidence="5">DUF3696 domain-containing protein</fullName>
    </recommendedName>
</protein>
<dbReference type="Pfam" id="PF12476">
    <property type="entry name" value="DUF3696"/>
    <property type="match status" value="1"/>
</dbReference>
<dbReference type="InterPro" id="IPR014592">
    <property type="entry name" value="P-loop_UCP034888"/>
</dbReference>
<dbReference type="Proteomes" id="UP000240228">
    <property type="component" value="Unassembled WGS sequence"/>
</dbReference>
<sequence length="376" mass="42345">MLNQLILTNFKSYLRTNINFRPLTVMSGLNSAGKSTVIQSLLLLRQSYYCQSDMSRLLINGDYVDLGSGREILNDSADINLIGIGINGIEWQYHVPVNNDESDVLKLHKIISKDQSYSEQELFSDNNFEIISAERVSPSLLYSSKSRSQLGTHGEYAYSYLNEKSSDSVPQVVRRTYTHDNVFDNTLRAQVNAWMDVIAPGTSIRVQNIPQTHNVQPRILAQSGADFSPVNSGFGITYALPVILAMLKGSGKLILLENPEVHIHPRGQRMLGELIARSVASGAQVILETHSDHILNGIRLAVKHNILDKDQVGLNYVEQKFVSESEDENDKEIEFSNRILQSVVDVIYMADDGSLDHWPKGFFDEWNYALRELMRP</sequence>
<dbReference type="GO" id="GO:0016887">
    <property type="term" value="F:ATP hydrolysis activity"/>
    <property type="evidence" value="ECO:0007669"/>
    <property type="project" value="InterPro"/>
</dbReference>
<dbReference type="InterPro" id="IPR027417">
    <property type="entry name" value="P-loop_NTPase"/>
</dbReference>
<reference evidence="3 4" key="2">
    <citation type="submission" date="2018-03" db="EMBL/GenBank/DDBJ databases">
        <title>The comparative genomics of Bifidobacterium callitrichos reflects dietary carbohydrate utilization within the common marmoset gut.</title>
        <authorList>
            <person name="Rani A."/>
        </authorList>
    </citation>
    <scope>NUCLEOTIDE SEQUENCE [LARGE SCALE GENOMIC DNA]</scope>
    <source>
        <strain evidence="3 4">UMA51805</strain>
    </source>
</reference>
<name>A0A2T3G8F6_9BIFI</name>
<keyword evidence="4" id="KW-1185">Reference proteome</keyword>
<evidence type="ECO:0008006" key="5">
    <source>
        <dbReference type="Google" id="ProtNLM"/>
    </source>
</evidence>
<proteinExistence type="predicted"/>
<feature type="domain" description="DUF3696" evidence="1">
    <location>
        <begin position="349"/>
        <end position="373"/>
    </location>
</feature>
<accession>A0A2T3G8F6</accession>
<dbReference type="GO" id="GO:0005524">
    <property type="term" value="F:ATP binding"/>
    <property type="evidence" value="ECO:0007669"/>
    <property type="project" value="InterPro"/>
</dbReference>
<dbReference type="PANTHER" id="PTHR43581">
    <property type="entry name" value="ATP/GTP PHOSPHATASE"/>
    <property type="match status" value="1"/>
</dbReference>
<dbReference type="SUPFAM" id="SSF52540">
    <property type="entry name" value="P-loop containing nucleoside triphosphate hydrolases"/>
    <property type="match status" value="1"/>
</dbReference>
<gene>
    <name evidence="3" type="ORF">CPA40_09210</name>
</gene>
<evidence type="ECO:0000259" key="2">
    <source>
        <dbReference type="Pfam" id="PF13304"/>
    </source>
</evidence>
<dbReference type="Pfam" id="PF13304">
    <property type="entry name" value="AAA_21"/>
    <property type="match status" value="1"/>
</dbReference>
<dbReference type="AlphaFoldDB" id="A0A2T3G8F6"/>
<dbReference type="EMBL" id="NWTX01000019">
    <property type="protein sequence ID" value="PST45780.1"/>
    <property type="molecule type" value="Genomic_DNA"/>
</dbReference>
<evidence type="ECO:0000313" key="3">
    <source>
        <dbReference type="EMBL" id="PST45780.1"/>
    </source>
</evidence>
<evidence type="ECO:0000313" key="4">
    <source>
        <dbReference type="Proteomes" id="UP000240228"/>
    </source>
</evidence>
<organism evidence="3 4">
    <name type="scientific">Bifidobacterium callitrichos</name>
    <dbReference type="NCBI Taxonomy" id="762209"/>
    <lineage>
        <taxon>Bacteria</taxon>
        <taxon>Bacillati</taxon>
        <taxon>Actinomycetota</taxon>
        <taxon>Actinomycetes</taxon>
        <taxon>Bifidobacteriales</taxon>
        <taxon>Bifidobacteriaceae</taxon>
        <taxon>Bifidobacterium</taxon>
    </lineage>
</organism>
<dbReference type="InterPro" id="IPR022532">
    <property type="entry name" value="DUF3696"/>
</dbReference>
<dbReference type="RefSeq" id="WP_107044630.1">
    <property type="nucleotide sequence ID" value="NZ_NWTX01000019.1"/>
</dbReference>
<dbReference type="PIRSF" id="PIRSF034888">
    <property type="entry name" value="P-loop_UCP034888"/>
    <property type="match status" value="1"/>
</dbReference>
<evidence type="ECO:0000259" key="1">
    <source>
        <dbReference type="Pfam" id="PF12476"/>
    </source>
</evidence>
<reference evidence="4" key="1">
    <citation type="submission" date="2017-09" db="EMBL/GenBank/DDBJ databases">
        <authorList>
            <person name="Sela D.A."/>
            <person name="Albert K."/>
        </authorList>
    </citation>
    <scope>NUCLEOTIDE SEQUENCE [LARGE SCALE GENOMIC DNA]</scope>
    <source>
        <strain evidence="4">UMA51805</strain>
    </source>
</reference>
<dbReference type="InterPro" id="IPR051396">
    <property type="entry name" value="Bact_Antivir_Def_Nuclease"/>
</dbReference>